<dbReference type="PANTHER" id="PTHR34824">
    <property type="entry name" value="HEAT-INDUCIBLE TRANSCRIPTION REPRESSOR HRCA"/>
    <property type="match status" value="1"/>
</dbReference>
<reference evidence="6 7" key="1">
    <citation type="journal article" date="2016" name="Nat. Commun.">
        <title>Thousands of microbial genomes shed light on interconnected biogeochemical processes in an aquifer system.</title>
        <authorList>
            <person name="Anantharaman K."/>
            <person name="Brown C.T."/>
            <person name="Hug L.A."/>
            <person name="Sharon I."/>
            <person name="Castelle C.J."/>
            <person name="Probst A.J."/>
            <person name="Thomas B.C."/>
            <person name="Singh A."/>
            <person name="Wilkins M.J."/>
            <person name="Karaoz U."/>
            <person name="Brodie E.L."/>
            <person name="Williams K.H."/>
            <person name="Hubbard S.S."/>
            <person name="Banfield J.F."/>
        </authorList>
    </citation>
    <scope>NUCLEOTIDE SEQUENCE [LARGE SCALE GENOMIC DNA]</scope>
</reference>
<evidence type="ECO:0000313" key="6">
    <source>
        <dbReference type="EMBL" id="OGM80000.1"/>
    </source>
</evidence>
<evidence type="ECO:0000256" key="4">
    <source>
        <dbReference type="ARBA" id="ARBA00023163"/>
    </source>
</evidence>
<dbReference type="Pfam" id="PF01628">
    <property type="entry name" value="HrcA"/>
    <property type="match status" value="1"/>
</dbReference>
<evidence type="ECO:0000256" key="3">
    <source>
        <dbReference type="ARBA" id="ARBA00023016"/>
    </source>
</evidence>
<dbReference type="InterPro" id="IPR036390">
    <property type="entry name" value="WH_DNA-bd_sf"/>
</dbReference>
<organism evidence="6 7">
    <name type="scientific">Candidatus Woesebacteria bacterium RIFOXYB1_FULL_38_16</name>
    <dbReference type="NCBI Taxonomy" id="1802538"/>
    <lineage>
        <taxon>Bacteria</taxon>
        <taxon>Candidatus Woeseibacteriota</taxon>
    </lineage>
</organism>
<proteinExistence type="predicted"/>
<protein>
    <recommendedName>
        <fullName evidence="5">Heat-inducible transcription repressor HrcA C-terminal domain-containing protein</fullName>
    </recommendedName>
</protein>
<dbReference type="InterPro" id="IPR021153">
    <property type="entry name" value="HrcA_C"/>
</dbReference>
<dbReference type="GO" id="GO:0045892">
    <property type="term" value="P:negative regulation of DNA-templated transcription"/>
    <property type="evidence" value="ECO:0007669"/>
    <property type="project" value="TreeGrafter"/>
</dbReference>
<feature type="domain" description="Heat-inducible transcription repressor HrcA C-terminal" evidence="5">
    <location>
        <begin position="73"/>
        <end position="227"/>
    </location>
</feature>
<accession>A0A1F8CUK8</accession>
<comment type="caution">
    <text evidence="6">The sequence shown here is derived from an EMBL/GenBank/DDBJ whole genome shotgun (WGS) entry which is preliminary data.</text>
</comment>
<dbReference type="Gene3D" id="1.10.10.10">
    <property type="entry name" value="Winged helix-like DNA-binding domain superfamily/Winged helix DNA-binding domain"/>
    <property type="match status" value="1"/>
</dbReference>
<dbReference type="Proteomes" id="UP000178999">
    <property type="component" value="Unassembled WGS sequence"/>
</dbReference>
<evidence type="ECO:0000256" key="2">
    <source>
        <dbReference type="ARBA" id="ARBA00023015"/>
    </source>
</evidence>
<keyword evidence="4" id="KW-0804">Transcription</keyword>
<dbReference type="AlphaFoldDB" id="A0A1F8CUK8"/>
<dbReference type="PANTHER" id="PTHR34824:SF1">
    <property type="entry name" value="HEAT-INDUCIBLE TRANSCRIPTION REPRESSOR HRCA"/>
    <property type="match status" value="1"/>
</dbReference>
<sequence>MQEGLSARQTKILKDLIDEYIETALPVGSVSLENKYGLGFSPATIRNEMVVLTKLGFLRQPHTSAGRIPTPKAMKFYINQLMEEKRMSVAEEVKAKENIWDSRDDFDELMTSATKSLSQRTGSLSVAAVNRGDVWSYGHSNLFSCPEFFDYQVCKTLFSILEEEEPLQNLFFSDSLDRSPIEILFGEEIGWDFFEPVGIVAARFQIGEKQGAIGVVGPYRLNYASVIPTVRYFGNLIQQLGS</sequence>
<evidence type="ECO:0000313" key="7">
    <source>
        <dbReference type="Proteomes" id="UP000178999"/>
    </source>
</evidence>
<dbReference type="InterPro" id="IPR002571">
    <property type="entry name" value="HrcA"/>
</dbReference>
<keyword evidence="3" id="KW-0346">Stress response</keyword>
<evidence type="ECO:0000256" key="1">
    <source>
        <dbReference type="ARBA" id="ARBA00022491"/>
    </source>
</evidence>
<name>A0A1F8CUK8_9BACT</name>
<evidence type="ECO:0000259" key="5">
    <source>
        <dbReference type="Pfam" id="PF01628"/>
    </source>
</evidence>
<dbReference type="EMBL" id="MGHY01000005">
    <property type="protein sequence ID" value="OGM80000.1"/>
    <property type="molecule type" value="Genomic_DNA"/>
</dbReference>
<dbReference type="SUPFAM" id="SSF55781">
    <property type="entry name" value="GAF domain-like"/>
    <property type="match status" value="1"/>
</dbReference>
<dbReference type="STRING" id="1802538.A2382_04920"/>
<keyword evidence="2" id="KW-0805">Transcription regulation</keyword>
<dbReference type="InterPro" id="IPR036388">
    <property type="entry name" value="WH-like_DNA-bd_sf"/>
</dbReference>
<dbReference type="InterPro" id="IPR029016">
    <property type="entry name" value="GAF-like_dom_sf"/>
</dbReference>
<keyword evidence="1" id="KW-0678">Repressor</keyword>
<dbReference type="GO" id="GO:0003677">
    <property type="term" value="F:DNA binding"/>
    <property type="evidence" value="ECO:0007669"/>
    <property type="project" value="InterPro"/>
</dbReference>
<dbReference type="SUPFAM" id="SSF46785">
    <property type="entry name" value="Winged helix' DNA-binding domain"/>
    <property type="match status" value="1"/>
</dbReference>
<gene>
    <name evidence="6" type="ORF">A2382_04920</name>
</gene>
<dbReference type="Gene3D" id="3.30.450.40">
    <property type="match status" value="1"/>
</dbReference>